<dbReference type="Gene3D" id="3.40.50.720">
    <property type="entry name" value="NAD(P)-binding Rossmann-like Domain"/>
    <property type="match status" value="1"/>
</dbReference>
<evidence type="ECO:0000256" key="6">
    <source>
        <dbReference type="ARBA" id="ARBA00023244"/>
    </source>
</evidence>
<dbReference type="PROSITE" id="PS00747">
    <property type="entry name" value="GLUTR"/>
    <property type="match status" value="1"/>
</dbReference>
<keyword evidence="4 8" id="KW-0521">NADP</keyword>
<dbReference type="Gene3D" id="3.30.460.30">
    <property type="entry name" value="Glutamyl-tRNA reductase, N-terminal domain"/>
    <property type="match status" value="1"/>
</dbReference>
<evidence type="ECO:0000256" key="1">
    <source>
        <dbReference type="ARBA" id="ARBA00005059"/>
    </source>
</evidence>
<keyword evidence="6 8" id="KW-0627">Porphyrin biosynthesis</keyword>
<evidence type="ECO:0000256" key="2">
    <source>
        <dbReference type="ARBA" id="ARBA00005916"/>
    </source>
</evidence>
<feature type="binding site" evidence="8">
    <location>
        <begin position="188"/>
        <end position="193"/>
    </location>
    <ligand>
        <name>NADP(+)</name>
        <dbReference type="ChEBI" id="CHEBI:58349"/>
    </ligand>
</feature>
<comment type="caution">
    <text evidence="13">The sequence shown here is derived from an EMBL/GenBank/DDBJ whole genome shotgun (WGS) entry which is preliminary data.</text>
</comment>
<keyword evidence="5 8" id="KW-0560">Oxidoreductase</keyword>
<dbReference type="HAMAP" id="MF_00087">
    <property type="entry name" value="Glu_tRNA_reductase"/>
    <property type="match status" value="1"/>
</dbReference>
<dbReference type="NCBIfam" id="TIGR01035">
    <property type="entry name" value="hemA"/>
    <property type="match status" value="1"/>
</dbReference>
<name>A0ABP5HIR4_9ACTN</name>
<keyword evidence="14" id="KW-1185">Reference proteome</keyword>
<dbReference type="PIRSF" id="PIRSF000445">
    <property type="entry name" value="4pyrrol_synth_GluRdtase"/>
    <property type="match status" value="1"/>
</dbReference>
<dbReference type="InterPro" id="IPR015896">
    <property type="entry name" value="4pyrrol_synth_GluRdtase_dimer"/>
</dbReference>
<dbReference type="Pfam" id="PF00745">
    <property type="entry name" value="GlutR_dimer"/>
    <property type="match status" value="1"/>
</dbReference>
<feature type="site" description="Important for activity" evidence="8">
    <location>
        <position position="99"/>
    </location>
</feature>
<dbReference type="SUPFAM" id="SSF51735">
    <property type="entry name" value="NAD(P)-binding Rossmann-fold domains"/>
    <property type="match status" value="1"/>
</dbReference>
<evidence type="ECO:0000259" key="11">
    <source>
        <dbReference type="Pfam" id="PF01488"/>
    </source>
</evidence>
<feature type="binding site" evidence="8">
    <location>
        <begin position="114"/>
        <end position="116"/>
    </location>
    <ligand>
        <name>substrate</name>
    </ligand>
</feature>
<evidence type="ECO:0000259" key="10">
    <source>
        <dbReference type="Pfam" id="PF00745"/>
    </source>
</evidence>
<feature type="binding site" evidence="8">
    <location>
        <position position="109"/>
    </location>
    <ligand>
        <name>substrate</name>
    </ligand>
</feature>
<feature type="binding site" evidence="8">
    <location>
        <begin position="49"/>
        <end position="52"/>
    </location>
    <ligand>
        <name>substrate</name>
    </ligand>
</feature>
<dbReference type="NCBIfam" id="NF000744">
    <property type="entry name" value="PRK00045.1-3"/>
    <property type="match status" value="1"/>
</dbReference>
<sequence>MSILVVGMSHRSAPIDVLERASLDTEAAVKLSHRALETDAVTEAAVISTCNRVEVYVDAERFHGAVEDVTRLLGEHAGLDREQLARTAYVHYDDSAVAHLFAVAAGLDSMILGESQILGQVRGALHSGQAEGTVGSALNAVFQQALRIGKRGHAETGIDRLAPSTVTAGLDAAGDVVDDPSARFLVAGAGTMASLTVRTLVERGVEPRRIVVANRTFQRAHELVAAFGVGAVRWESLDLELAAADVLVSCTGAAGVVFDADRLRRAGFGTPGRALVAVDLALPRDVAGDVADLDGVRLVDLAVLAGRSENAELADDVAQVRRIVDEEVRSFLAAKSASQVKPTVVALRGMATEIVEAETDRLISRLHGLDERQVAEVRNGLRRVAEKLIHAPTVRVQQLLEAPGGLTYADALSDLFALDPAAVDAVTQVGRDTP</sequence>
<dbReference type="EMBL" id="BAAAPY010000003">
    <property type="protein sequence ID" value="GAA2075556.1"/>
    <property type="molecule type" value="Genomic_DNA"/>
</dbReference>
<dbReference type="InterPro" id="IPR036343">
    <property type="entry name" value="GluRdtase_N_sf"/>
</dbReference>
<feature type="active site" description="Nucleophile" evidence="8">
    <location>
        <position position="50"/>
    </location>
</feature>
<organism evidence="13 14">
    <name type="scientific">Aeromicrobium halocynthiae</name>
    <dbReference type="NCBI Taxonomy" id="560557"/>
    <lineage>
        <taxon>Bacteria</taxon>
        <taxon>Bacillati</taxon>
        <taxon>Actinomycetota</taxon>
        <taxon>Actinomycetes</taxon>
        <taxon>Propionibacteriales</taxon>
        <taxon>Nocardioidaceae</taxon>
        <taxon>Aeromicrobium</taxon>
    </lineage>
</organism>
<dbReference type="InterPro" id="IPR000343">
    <property type="entry name" value="4pyrrol_synth_GluRdtase"/>
</dbReference>
<comment type="miscellaneous">
    <text evidence="8">During catalysis, the active site Cys acts as a nucleophile attacking the alpha-carbonyl group of tRNA-bound glutamate with the formation of a thioester intermediate between enzyme and glutamate, and the concomitant release of tRNA(Glu). The thioester intermediate is finally reduced by direct hydride transfer from NADPH, to form the product GSA.</text>
</comment>
<accession>A0ABP5HIR4</accession>
<comment type="function">
    <text evidence="8">Catalyzes the NADPH-dependent reduction of glutamyl-tRNA(Glu) to glutamate 1-semialdehyde (GSA).</text>
</comment>
<comment type="domain">
    <text evidence="8">Possesses an unusual extended V-shaped dimeric structure with each monomer consisting of three distinct domains arranged along a curved 'spinal' alpha-helix. The N-terminal catalytic domain specifically recognizes the glutamate moiety of the substrate. The second domain is the NADPH-binding domain, and the third C-terminal domain is responsible for dimerization.</text>
</comment>
<dbReference type="InterPro" id="IPR006151">
    <property type="entry name" value="Shikm_DH/Glu-tRNA_Rdtase"/>
</dbReference>
<comment type="similarity">
    <text evidence="2 8 9">Belongs to the glutamyl-tRNA reductase family.</text>
</comment>
<feature type="binding site" evidence="8">
    <location>
        <position position="120"/>
    </location>
    <ligand>
        <name>substrate</name>
    </ligand>
</feature>
<reference evidence="14" key="1">
    <citation type="journal article" date="2019" name="Int. J. Syst. Evol. Microbiol.">
        <title>The Global Catalogue of Microorganisms (GCM) 10K type strain sequencing project: providing services to taxonomists for standard genome sequencing and annotation.</title>
        <authorList>
            <consortium name="The Broad Institute Genomics Platform"/>
            <consortium name="The Broad Institute Genome Sequencing Center for Infectious Disease"/>
            <person name="Wu L."/>
            <person name="Ma J."/>
        </authorList>
    </citation>
    <scope>NUCLEOTIDE SEQUENCE [LARGE SCALE GENOMIC DNA]</scope>
    <source>
        <strain evidence="14">JCM 15749</strain>
    </source>
</reference>
<dbReference type="Pfam" id="PF01488">
    <property type="entry name" value="Shikimate_DH"/>
    <property type="match status" value="1"/>
</dbReference>
<proteinExistence type="inferred from homology"/>
<comment type="pathway">
    <text evidence="1 8 9">Porphyrin-containing compound metabolism; protoporphyrin-IX biosynthesis; 5-aminolevulinate from L-glutamyl-tRNA(Glu): step 1/2.</text>
</comment>
<evidence type="ECO:0000256" key="9">
    <source>
        <dbReference type="RuleBase" id="RU000584"/>
    </source>
</evidence>
<dbReference type="Pfam" id="PF05201">
    <property type="entry name" value="GlutR_N"/>
    <property type="match status" value="1"/>
</dbReference>
<evidence type="ECO:0000313" key="14">
    <source>
        <dbReference type="Proteomes" id="UP001501480"/>
    </source>
</evidence>
<evidence type="ECO:0000259" key="12">
    <source>
        <dbReference type="Pfam" id="PF05201"/>
    </source>
</evidence>
<dbReference type="InterPro" id="IPR036291">
    <property type="entry name" value="NAD(P)-bd_dom_sf"/>
</dbReference>
<feature type="domain" description="Glutamyl-tRNA reductase N-terminal" evidence="12">
    <location>
        <begin position="6"/>
        <end position="156"/>
    </location>
</feature>
<gene>
    <name evidence="8" type="primary">hemA</name>
    <name evidence="13" type="ORF">GCM10009821_13360</name>
</gene>
<dbReference type="PANTHER" id="PTHR43013">
    <property type="entry name" value="GLUTAMYL-TRNA REDUCTASE"/>
    <property type="match status" value="1"/>
</dbReference>
<dbReference type="InterPro" id="IPR018214">
    <property type="entry name" value="GluRdtase_CS"/>
</dbReference>
<protein>
    <recommendedName>
        <fullName evidence="3 8">Glutamyl-tRNA reductase</fullName>
        <shortName evidence="8">GluTR</shortName>
        <ecNumber evidence="3 8">1.2.1.70</ecNumber>
    </recommendedName>
</protein>
<dbReference type="EC" id="1.2.1.70" evidence="3 8"/>
<dbReference type="RefSeq" id="WP_344326197.1">
    <property type="nucleotide sequence ID" value="NZ_BAAAPY010000003.1"/>
</dbReference>
<evidence type="ECO:0000256" key="4">
    <source>
        <dbReference type="ARBA" id="ARBA00022857"/>
    </source>
</evidence>
<dbReference type="InterPro" id="IPR036453">
    <property type="entry name" value="GluRdtase_dimer_dom_sf"/>
</dbReference>
<comment type="catalytic activity">
    <reaction evidence="7 8 9">
        <text>(S)-4-amino-5-oxopentanoate + tRNA(Glu) + NADP(+) = L-glutamyl-tRNA(Glu) + NADPH + H(+)</text>
        <dbReference type="Rhea" id="RHEA:12344"/>
        <dbReference type="Rhea" id="RHEA-COMP:9663"/>
        <dbReference type="Rhea" id="RHEA-COMP:9680"/>
        <dbReference type="ChEBI" id="CHEBI:15378"/>
        <dbReference type="ChEBI" id="CHEBI:57501"/>
        <dbReference type="ChEBI" id="CHEBI:57783"/>
        <dbReference type="ChEBI" id="CHEBI:58349"/>
        <dbReference type="ChEBI" id="CHEBI:78442"/>
        <dbReference type="ChEBI" id="CHEBI:78520"/>
        <dbReference type="EC" id="1.2.1.70"/>
    </reaction>
</comment>
<evidence type="ECO:0000256" key="8">
    <source>
        <dbReference type="HAMAP-Rule" id="MF_00087"/>
    </source>
</evidence>
<dbReference type="SUPFAM" id="SSF69742">
    <property type="entry name" value="Glutamyl tRNA-reductase catalytic, N-terminal domain"/>
    <property type="match status" value="1"/>
</dbReference>
<dbReference type="CDD" id="cd05213">
    <property type="entry name" value="NAD_bind_Glutamyl_tRNA_reduct"/>
    <property type="match status" value="1"/>
</dbReference>
<evidence type="ECO:0000313" key="13">
    <source>
        <dbReference type="EMBL" id="GAA2075556.1"/>
    </source>
</evidence>
<dbReference type="PANTHER" id="PTHR43013:SF1">
    <property type="entry name" value="GLUTAMYL-TRNA REDUCTASE"/>
    <property type="match status" value="1"/>
</dbReference>
<feature type="domain" description="Quinate/shikimate 5-dehydrogenase/glutamyl-tRNA reductase" evidence="11">
    <location>
        <begin position="181"/>
        <end position="301"/>
    </location>
</feature>
<dbReference type="SUPFAM" id="SSF69075">
    <property type="entry name" value="Glutamyl tRNA-reductase dimerization domain"/>
    <property type="match status" value="1"/>
</dbReference>
<evidence type="ECO:0000256" key="3">
    <source>
        <dbReference type="ARBA" id="ARBA00012970"/>
    </source>
</evidence>
<feature type="domain" description="Tetrapyrrole biosynthesis glutamyl-tRNA reductase dimerisation" evidence="10">
    <location>
        <begin position="319"/>
        <end position="418"/>
    </location>
</feature>
<dbReference type="InterPro" id="IPR015895">
    <property type="entry name" value="4pyrrol_synth_GluRdtase_N"/>
</dbReference>
<evidence type="ECO:0000256" key="7">
    <source>
        <dbReference type="ARBA" id="ARBA00047464"/>
    </source>
</evidence>
<comment type="subunit">
    <text evidence="8">Homodimer.</text>
</comment>
<dbReference type="Proteomes" id="UP001501480">
    <property type="component" value="Unassembled WGS sequence"/>
</dbReference>
<evidence type="ECO:0000256" key="5">
    <source>
        <dbReference type="ARBA" id="ARBA00023002"/>
    </source>
</evidence>